<accession>A0A8S5R742</accession>
<reference evidence="2" key="1">
    <citation type="journal article" date="2021" name="Proc. Natl. Acad. Sci. U.S.A.">
        <title>A Catalog of Tens of Thousands of Viruses from Human Metagenomes Reveals Hidden Associations with Chronic Diseases.</title>
        <authorList>
            <person name="Tisza M.J."/>
            <person name="Buck C.B."/>
        </authorList>
    </citation>
    <scope>NUCLEOTIDE SEQUENCE</scope>
    <source>
        <strain evidence="2">Ct6Ax4</strain>
    </source>
</reference>
<feature type="transmembrane region" description="Helical" evidence="1">
    <location>
        <begin position="33"/>
        <end position="52"/>
    </location>
</feature>
<dbReference type="EMBL" id="BK015824">
    <property type="protein sequence ID" value="DAE26963.1"/>
    <property type="molecule type" value="Genomic_DNA"/>
</dbReference>
<protein>
    <submittedName>
        <fullName evidence="2">Uncharacterized protein</fullName>
    </submittedName>
</protein>
<proteinExistence type="predicted"/>
<keyword evidence="1" id="KW-0812">Transmembrane</keyword>
<sequence length="99" mass="11051">MRKINHSRIVAGNCLIVPVNSNNSRCSCYRIRIGQTVISVLCMVLLIYIFHLPGISPLGCHRISWGGQVPRYPAIPGHCDLGTICPAENYIIFSDLERQ</sequence>
<organism evidence="2">
    <name type="scientific">virus sp. ct6Ax4</name>
    <dbReference type="NCBI Taxonomy" id="2826791"/>
    <lineage>
        <taxon>Viruses</taxon>
    </lineage>
</organism>
<keyword evidence="1" id="KW-1133">Transmembrane helix</keyword>
<name>A0A8S5R742_9VIRU</name>
<keyword evidence="1" id="KW-0472">Membrane</keyword>
<evidence type="ECO:0000313" key="2">
    <source>
        <dbReference type="EMBL" id="DAE26963.1"/>
    </source>
</evidence>
<evidence type="ECO:0000256" key="1">
    <source>
        <dbReference type="SAM" id="Phobius"/>
    </source>
</evidence>